<dbReference type="KEGG" id="asau:88174984"/>
<feature type="domain" description="Hexokinase N-terminal" evidence="7">
    <location>
        <begin position="48"/>
        <end position="257"/>
    </location>
</feature>
<dbReference type="InterPro" id="IPR001312">
    <property type="entry name" value="Hexokinase"/>
</dbReference>
<accession>A0AAX4HDV1</accession>
<dbReference type="GO" id="GO:0005536">
    <property type="term" value="F:D-glucose binding"/>
    <property type="evidence" value="ECO:0007669"/>
    <property type="project" value="InterPro"/>
</dbReference>
<dbReference type="InterPro" id="IPR022672">
    <property type="entry name" value="Hexokinase_N"/>
</dbReference>
<dbReference type="GO" id="GO:0006006">
    <property type="term" value="P:glucose metabolic process"/>
    <property type="evidence" value="ECO:0007669"/>
    <property type="project" value="TreeGrafter"/>
</dbReference>
<keyword evidence="2 6" id="KW-0808">Transferase</keyword>
<dbReference type="GO" id="GO:0006013">
    <property type="term" value="P:mannose metabolic process"/>
    <property type="evidence" value="ECO:0007669"/>
    <property type="project" value="TreeGrafter"/>
</dbReference>
<dbReference type="Gene3D" id="3.40.367.20">
    <property type="match status" value="1"/>
</dbReference>
<dbReference type="SUPFAM" id="SSF53067">
    <property type="entry name" value="Actin-like ATPase domain"/>
    <property type="match status" value="2"/>
</dbReference>
<evidence type="ECO:0000256" key="4">
    <source>
        <dbReference type="ARBA" id="ARBA00022777"/>
    </source>
</evidence>
<keyword evidence="3 6" id="KW-0547">Nucleotide-binding</keyword>
<dbReference type="PROSITE" id="PS51748">
    <property type="entry name" value="HEXOKINASE_2"/>
    <property type="match status" value="1"/>
</dbReference>
<dbReference type="GO" id="GO:0006096">
    <property type="term" value="P:glycolytic process"/>
    <property type="evidence" value="ECO:0007669"/>
    <property type="project" value="UniProtKB-KW"/>
</dbReference>
<evidence type="ECO:0000256" key="1">
    <source>
        <dbReference type="ARBA" id="ARBA00009225"/>
    </source>
</evidence>
<name>A0AAX4HDV1_9ASCO</name>
<protein>
    <recommendedName>
        <fullName evidence="6">Phosphotransferase</fullName>
        <ecNumber evidence="6">2.7.1.-</ecNumber>
    </recommendedName>
</protein>
<proteinExistence type="inferred from homology"/>
<evidence type="ECO:0000313" key="9">
    <source>
        <dbReference type="EMBL" id="WPK26563.1"/>
    </source>
</evidence>
<dbReference type="PRINTS" id="PR00475">
    <property type="entry name" value="HEXOKINASE"/>
</dbReference>
<evidence type="ECO:0000256" key="3">
    <source>
        <dbReference type="ARBA" id="ARBA00022741"/>
    </source>
</evidence>
<feature type="domain" description="Hexokinase C-terminal" evidence="8">
    <location>
        <begin position="264"/>
        <end position="521"/>
    </location>
</feature>
<comment type="similarity">
    <text evidence="1 6">Belongs to the hexokinase family.</text>
</comment>
<evidence type="ECO:0000313" key="10">
    <source>
        <dbReference type="Proteomes" id="UP001338582"/>
    </source>
</evidence>
<dbReference type="Pfam" id="PF03727">
    <property type="entry name" value="Hexokinase_2"/>
    <property type="match status" value="1"/>
</dbReference>
<dbReference type="CDD" id="cd24000">
    <property type="entry name" value="ASKHA_NBD_HK"/>
    <property type="match status" value="1"/>
</dbReference>
<keyword evidence="5 6" id="KW-0067">ATP-binding</keyword>
<reference evidence="9 10" key="1">
    <citation type="submission" date="2023-10" db="EMBL/GenBank/DDBJ databases">
        <title>Draft Genome Sequence of Candida saopaulonensis from a very Premature Infant with Sepsis.</title>
        <authorList>
            <person name="Ning Y."/>
            <person name="Dai R."/>
            <person name="Xiao M."/>
            <person name="Xu Y."/>
            <person name="Yan Q."/>
            <person name="Zhang L."/>
        </authorList>
    </citation>
    <scope>NUCLEOTIDE SEQUENCE [LARGE SCALE GENOMIC DNA]</scope>
    <source>
        <strain evidence="9 10">19XY460</strain>
    </source>
</reference>
<dbReference type="EMBL" id="CP138898">
    <property type="protein sequence ID" value="WPK26563.1"/>
    <property type="molecule type" value="Genomic_DNA"/>
</dbReference>
<dbReference type="PANTHER" id="PTHR19443:SF24">
    <property type="entry name" value="PHOSPHOTRANSFERASE"/>
    <property type="match status" value="1"/>
</dbReference>
<keyword evidence="10" id="KW-1185">Reference proteome</keyword>
<dbReference type="GO" id="GO:0008865">
    <property type="term" value="F:fructokinase activity"/>
    <property type="evidence" value="ECO:0007669"/>
    <property type="project" value="TreeGrafter"/>
</dbReference>
<dbReference type="GeneID" id="88174984"/>
<dbReference type="Proteomes" id="UP001338582">
    <property type="component" value="Chromosome 5"/>
</dbReference>
<organism evidence="9 10">
    <name type="scientific">Australozyma saopauloensis</name>
    <dbReference type="NCBI Taxonomy" id="291208"/>
    <lineage>
        <taxon>Eukaryota</taxon>
        <taxon>Fungi</taxon>
        <taxon>Dikarya</taxon>
        <taxon>Ascomycota</taxon>
        <taxon>Saccharomycotina</taxon>
        <taxon>Pichiomycetes</taxon>
        <taxon>Metschnikowiaceae</taxon>
        <taxon>Australozyma</taxon>
    </lineage>
</organism>
<dbReference type="GO" id="GO:0005524">
    <property type="term" value="F:ATP binding"/>
    <property type="evidence" value="ECO:0007669"/>
    <property type="project" value="UniProtKB-UniRule"/>
</dbReference>
<dbReference type="GO" id="GO:0004340">
    <property type="term" value="F:glucokinase activity"/>
    <property type="evidence" value="ECO:0007669"/>
    <property type="project" value="TreeGrafter"/>
</dbReference>
<dbReference type="PANTHER" id="PTHR19443">
    <property type="entry name" value="HEXOKINASE"/>
    <property type="match status" value="1"/>
</dbReference>
<dbReference type="GO" id="GO:0019158">
    <property type="term" value="F:mannokinase activity"/>
    <property type="evidence" value="ECO:0007669"/>
    <property type="project" value="TreeGrafter"/>
</dbReference>
<dbReference type="GO" id="GO:0001678">
    <property type="term" value="P:intracellular glucose homeostasis"/>
    <property type="evidence" value="ECO:0007669"/>
    <property type="project" value="InterPro"/>
</dbReference>
<dbReference type="InterPro" id="IPR043129">
    <property type="entry name" value="ATPase_NBD"/>
</dbReference>
<gene>
    <name evidence="9" type="ORF">PUMCH_003921</name>
</gene>
<sequence length="527" mass="57775">MDSSNSHFPSEPNLSLSFLSSALNFETGKVLRNGLLELSRGVKTDVINSQSSAMEADFMEALEEGLKLCMLPHHSVKPTGLETGDFLVIDLGGLTLRVAVISIHPHSGLVDSFENDNPLELAPRLIARGSDSSVARRDRIEIVVSKKWNISNACKVVDALFFELIVSKIFETLQDQSVIALDKTIVVGVTWSFPLETCSYNSARILLMGKGYDLTPEFRGANIKEIIESTMTRLHGIKLEIGAVVNDSFAVYAAGKYLDSTTELALVLGTGFNMCYQLTSASNFHDIKRLDNEPDILFNTEMSFFGVGLVDLFSSKYDYYIDSHFGATPKFKPHLSTDPATNAIFQPCELLCSGRYIVELVRLVVVDLIKAGEIFPNQKNHSATSIPYESITGEFLSHLMDVQGTTDLVEQYFDWASGLVLESDVTKLRSVVQAIIQRSAAVVAVAVIASIRLITRCNGPFRGLEITIGYIGSVIEHLDHFRETLTKFVNLSPTLTELGISIKLRHVNDSSLVGGAIAAACSLPSHE</sequence>
<dbReference type="GO" id="GO:0005739">
    <property type="term" value="C:mitochondrion"/>
    <property type="evidence" value="ECO:0007669"/>
    <property type="project" value="TreeGrafter"/>
</dbReference>
<dbReference type="Pfam" id="PF00349">
    <property type="entry name" value="Hexokinase_1"/>
    <property type="match status" value="1"/>
</dbReference>
<dbReference type="AlphaFoldDB" id="A0AAX4HDV1"/>
<evidence type="ECO:0000256" key="5">
    <source>
        <dbReference type="ARBA" id="ARBA00022840"/>
    </source>
</evidence>
<dbReference type="Gene3D" id="3.30.420.40">
    <property type="match status" value="1"/>
</dbReference>
<dbReference type="RefSeq" id="XP_062878944.1">
    <property type="nucleotide sequence ID" value="XM_063022874.1"/>
</dbReference>
<dbReference type="GO" id="GO:0005829">
    <property type="term" value="C:cytosol"/>
    <property type="evidence" value="ECO:0007669"/>
    <property type="project" value="TreeGrafter"/>
</dbReference>
<dbReference type="EC" id="2.7.1.-" evidence="6"/>
<evidence type="ECO:0000259" key="8">
    <source>
        <dbReference type="Pfam" id="PF03727"/>
    </source>
</evidence>
<keyword evidence="4 6" id="KW-0418">Kinase</keyword>
<evidence type="ECO:0000256" key="2">
    <source>
        <dbReference type="ARBA" id="ARBA00022679"/>
    </source>
</evidence>
<evidence type="ECO:0000259" key="7">
    <source>
        <dbReference type="Pfam" id="PF00349"/>
    </source>
</evidence>
<dbReference type="InterPro" id="IPR022673">
    <property type="entry name" value="Hexokinase_C"/>
</dbReference>
<keyword evidence="6" id="KW-0324">Glycolysis</keyword>
<evidence type="ECO:0000256" key="6">
    <source>
        <dbReference type="RuleBase" id="RU362007"/>
    </source>
</evidence>